<comment type="subcellular location">
    <subcellularLocation>
        <location evidence="1">Membrane</location>
        <topology evidence="1">Multi-pass membrane protein</topology>
    </subcellularLocation>
</comment>
<proteinExistence type="predicted"/>
<evidence type="ECO:0000256" key="3">
    <source>
        <dbReference type="ARBA" id="ARBA00022692"/>
    </source>
</evidence>
<keyword evidence="3 6" id="KW-0812">Transmembrane</keyword>
<keyword evidence="5 6" id="KW-0472">Membrane</keyword>
<evidence type="ECO:0000256" key="6">
    <source>
        <dbReference type="SAM" id="Phobius"/>
    </source>
</evidence>
<name>A0ABV6HJR7_9SPHI</name>
<feature type="transmembrane region" description="Helical" evidence="6">
    <location>
        <begin position="433"/>
        <end position="456"/>
    </location>
</feature>
<reference evidence="7 8" key="1">
    <citation type="submission" date="2024-09" db="EMBL/GenBank/DDBJ databases">
        <authorList>
            <person name="Sun Q."/>
            <person name="Mori K."/>
        </authorList>
    </citation>
    <scope>NUCLEOTIDE SEQUENCE [LARGE SCALE GENOMIC DNA]</scope>
    <source>
        <strain evidence="7 8">CCM 7765</strain>
    </source>
</reference>
<dbReference type="PANTHER" id="PTHR43243:SF4">
    <property type="entry name" value="CATIONIC AMINO ACID TRANSPORTER 4"/>
    <property type="match status" value="1"/>
</dbReference>
<feature type="transmembrane region" description="Helical" evidence="6">
    <location>
        <begin position="278"/>
        <end position="298"/>
    </location>
</feature>
<evidence type="ECO:0000256" key="1">
    <source>
        <dbReference type="ARBA" id="ARBA00004141"/>
    </source>
</evidence>
<protein>
    <submittedName>
        <fullName evidence="7">Amino acid permease</fullName>
    </submittedName>
</protein>
<feature type="transmembrane region" description="Helical" evidence="6">
    <location>
        <begin position="237"/>
        <end position="257"/>
    </location>
</feature>
<feature type="transmembrane region" description="Helical" evidence="6">
    <location>
        <begin position="183"/>
        <end position="203"/>
    </location>
</feature>
<feature type="transmembrane region" description="Helical" evidence="6">
    <location>
        <begin position="379"/>
        <end position="395"/>
    </location>
</feature>
<dbReference type="Gene3D" id="1.20.1740.10">
    <property type="entry name" value="Amino acid/polyamine transporter I"/>
    <property type="match status" value="1"/>
</dbReference>
<evidence type="ECO:0000313" key="7">
    <source>
        <dbReference type="EMBL" id="MFC0318370.1"/>
    </source>
</evidence>
<gene>
    <name evidence="7" type="ORF">ACFFI0_08610</name>
</gene>
<feature type="transmembrane region" description="Helical" evidence="6">
    <location>
        <begin position="102"/>
        <end position="126"/>
    </location>
</feature>
<evidence type="ECO:0000256" key="2">
    <source>
        <dbReference type="ARBA" id="ARBA00022448"/>
    </source>
</evidence>
<dbReference type="PANTHER" id="PTHR43243">
    <property type="entry name" value="INNER MEMBRANE TRANSPORTER YGJI-RELATED"/>
    <property type="match status" value="1"/>
</dbReference>
<evidence type="ECO:0000313" key="8">
    <source>
        <dbReference type="Proteomes" id="UP001589774"/>
    </source>
</evidence>
<feature type="transmembrane region" description="Helical" evidence="6">
    <location>
        <begin position="59"/>
        <end position="81"/>
    </location>
</feature>
<dbReference type="InterPro" id="IPR002293">
    <property type="entry name" value="AA/rel_permease1"/>
</dbReference>
<dbReference type="RefSeq" id="WP_013665521.1">
    <property type="nucleotide sequence ID" value="NZ_JBHLWO010000001.1"/>
</dbReference>
<accession>A0ABV6HJR7</accession>
<dbReference type="Proteomes" id="UP001589774">
    <property type="component" value="Unassembled WGS sequence"/>
</dbReference>
<evidence type="ECO:0000256" key="4">
    <source>
        <dbReference type="ARBA" id="ARBA00022989"/>
    </source>
</evidence>
<dbReference type="EMBL" id="JBHLWO010000001">
    <property type="protein sequence ID" value="MFC0318370.1"/>
    <property type="molecule type" value="Genomic_DNA"/>
</dbReference>
<dbReference type="PIRSF" id="PIRSF006060">
    <property type="entry name" value="AA_transporter"/>
    <property type="match status" value="1"/>
</dbReference>
<keyword evidence="2" id="KW-0813">Transport</keyword>
<dbReference type="Pfam" id="PF13520">
    <property type="entry name" value="AA_permease_2"/>
    <property type="match status" value="1"/>
</dbReference>
<comment type="caution">
    <text evidence="7">The sequence shown here is derived from an EMBL/GenBank/DDBJ whole genome shotgun (WGS) entry which is preliminary data.</text>
</comment>
<feature type="transmembrane region" description="Helical" evidence="6">
    <location>
        <begin position="31"/>
        <end position="53"/>
    </location>
</feature>
<feature type="transmembrane region" description="Helical" evidence="6">
    <location>
        <begin position="401"/>
        <end position="421"/>
    </location>
</feature>
<organism evidence="7 8">
    <name type="scientific">Olivibacter oleidegradans</name>
    <dbReference type="NCBI Taxonomy" id="760123"/>
    <lineage>
        <taxon>Bacteria</taxon>
        <taxon>Pseudomonadati</taxon>
        <taxon>Bacteroidota</taxon>
        <taxon>Sphingobacteriia</taxon>
        <taxon>Sphingobacteriales</taxon>
        <taxon>Sphingobacteriaceae</taxon>
        <taxon>Olivibacter</taxon>
    </lineage>
</organism>
<sequence length="493" mass="52968">MFYKKSIPSLIKEAQESGEGTLKRTLSSYHLVALGVGAIIGAGLFSLTGIAAADNAGPAVILSFIIAAIGCGFAGLCYAEFASMIPVAGSAYTYSYATMGEFIAWIIGWDLVLEYALAAATVSVSWSQYFSQFLAEIGIHLPASLLHGPWEGGMINIPAIVIVCLLSLLLMRGTQESSFVNNLLVIVKIAVVLIFIALGWKFINPANHSPFIPANAGEEALKAGKIGFFDFFSSPDFGHFGISGVLRGAGVVFFAFIGFDAVSTAAQEAKNPQKGMPIGIIGSLLVCTLLYVAFSYVMTGLEHYTAFEGDAKPVATAFAKTGYTFLNLALMIAILAGYTSVILVMLLGQSRVFYSMSKDGLLPKFFSDLSKNQTPWKSNLLFMVFVSIFAGFVPVSDLGHMVSIGTLFAFTLVCIGVIILRKKDPQLDRPFKTPLVPLIPILGIIICVTMMAGLPIESWERLAIWMALGIIIYFGYSKSHSLARLAAERDNTP</sequence>
<keyword evidence="8" id="KW-1185">Reference proteome</keyword>
<feature type="transmembrane region" description="Helical" evidence="6">
    <location>
        <begin position="328"/>
        <end position="348"/>
    </location>
</feature>
<keyword evidence="4 6" id="KW-1133">Transmembrane helix</keyword>
<feature type="transmembrane region" description="Helical" evidence="6">
    <location>
        <begin position="153"/>
        <end position="171"/>
    </location>
</feature>
<feature type="transmembrane region" description="Helical" evidence="6">
    <location>
        <begin position="462"/>
        <end position="479"/>
    </location>
</feature>
<evidence type="ECO:0000256" key="5">
    <source>
        <dbReference type="ARBA" id="ARBA00023136"/>
    </source>
</evidence>